<name>A0A0U5AGA1_9BACT</name>
<evidence type="ECO:0000313" key="4">
    <source>
        <dbReference type="Proteomes" id="UP000068196"/>
    </source>
</evidence>
<dbReference type="SMART" id="SM00893">
    <property type="entry name" value="ETF"/>
    <property type="match status" value="1"/>
</dbReference>
<dbReference type="PATRIC" id="fig|1653476.3.peg.654"/>
<dbReference type="OrthoDB" id="9804960at2"/>
<evidence type="ECO:0000259" key="2">
    <source>
        <dbReference type="SMART" id="SM00893"/>
    </source>
</evidence>
<dbReference type="EMBL" id="AP014945">
    <property type="protein sequence ID" value="BAU23027.1"/>
    <property type="molecule type" value="Genomic_DNA"/>
</dbReference>
<reference evidence="4" key="2">
    <citation type="journal article" date="2016" name="Int. J. Syst. Evol. Microbiol.">
        <title>Caldimicrobium thiodismutans sp. nov., a sulfur-disproportionating bacterium isolated from a hot spring.</title>
        <authorList>
            <person name="Kojima H."/>
            <person name="Umezawa K."/>
            <person name="Fukui M."/>
        </authorList>
    </citation>
    <scope>NUCLEOTIDE SEQUENCE [LARGE SCALE GENOMIC DNA]</scope>
    <source>
        <strain evidence="4">TF1</strain>
    </source>
</reference>
<feature type="domain" description="Electron transfer flavoprotein alpha/beta-subunit N-terminal" evidence="2">
    <location>
        <begin position="23"/>
        <end position="219"/>
    </location>
</feature>
<dbReference type="STRING" id="1653476.THC_0635"/>
<evidence type="ECO:0000313" key="3">
    <source>
        <dbReference type="EMBL" id="BAU23027.1"/>
    </source>
</evidence>
<dbReference type="InterPro" id="IPR014730">
    <property type="entry name" value="ETF_a/b_N"/>
</dbReference>
<dbReference type="InterPro" id="IPR033948">
    <property type="entry name" value="ETF_beta_N"/>
</dbReference>
<dbReference type="CDD" id="cd01714">
    <property type="entry name" value="ETF_beta"/>
    <property type="match status" value="1"/>
</dbReference>
<dbReference type="GO" id="GO:0009055">
    <property type="term" value="F:electron transfer activity"/>
    <property type="evidence" value="ECO:0007669"/>
    <property type="project" value="InterPro"/>
</dbReference>
<accession>A0A0U5AGA1</accession>
<dbReference type="PANTHER" id="PTHR21294:SF17">
    <property type="entry name" value="PROTEIN FIXA"/>
    <property type="match status" value="1"/>
</dbReference>
<keyword evidence="1" id="KW-0813">Transport</keyword>
<dbReference type="InterPro" id="IPR012255">
    <property type="entry name" value="ETF_b"/>
</dbReference>
<dbReference type="PANTHER" id="PTHR21294">
    <property type="entry name" value="ELECTRON TRANSFER FLAVOPROTEIN BETA-SUBUNIT"/>
    <property type="match status" value="1"/>
</dbReference>
<dbReference type="RefSeq" id="WP_068513203.1">
    <property type="nucleotide sequence ID" value="NZ_AP014945.1"/>
</dbReference>
<dbReference type="InterPro" id="IPR014729">
    <property type="entry name" value="Rossmann-like_a/b/a_fold"/>
</dbReference>
<keyword evidence="1" id="KW-0249">Electron transport</keyword>
<proteinExistence type="predicted"/>
<dbReference type="SUPFAM" id="SSF52402">
    <property type="entry name" value="Adenine nucleotide alpha hydrolases-like"/>
    <property type="match status" value="1"/>
</dbReference>
<keyword evidence="4" id="KW-1185">Reference proteome</keyword>
<dbReference type="PIRSF" id="PIRSF000090">
    <property type="entry name" value="Beta-ETF"/>
    <property type="match status" value="1"/>
</dbReference>
<organism evidence="3 4">
    <name type="scientific">Caldimicrobium thiodismutans</name>
    <dbReference type="NCBI Taxonomy" id="1653476"/>
    <lineage>
        <taxon>Bacteria</taxon>
        <taxon>Pseudomonadati</taxon>
        <taxon>Thermodesulfobacteriota</taxon>
        <taxon>Thermodesulfobacteria</taxon>
        <taxon>Thermodesulfobacteriales</taxon>
        <taxon>Thermodesulfobacteriaceae</taxon>
        <taxon>Caldimicrobium</taxon>
    </lineage>
</organism>
<evidence type="ECO:0000256" key="1">
    <source>
        <dbReference type="ARBA" id="ARBA00022982"/>
    </source>
</evidence>
<protein>
    <submittedName>
        <fullName evidence="3">Electron transfer flavoprotein subunit beta</fullName>
    </submittedName>
</protein>
<reference evidence="3 4" key="1">
    <citation type="journal article" date="2016" name="Int. J. Syst. Evol. Microbiol.">
        <title>Caldimicrobium thiodismutans sp. nov., a sulfur-disproportionating bacterium isolated from a hot spring, and emended description of the genus Caldimicrobium.</title>
        <authorList>
            <person name="Kojima H."/>
            <person name="Umezawa K."/>
            <person name="Fukui M."/>
        </authorList>
    </citation>
    <scope>NUCLEOTIDE SEQUENCE [LARGE SCALE GENOMIC DNA]</scope>
    <source>
        <strain evidence="3 4">TF1</strain>
    </source>
</reference>
<dbReference type="AlphaFoldDB" id="A0A0U5AGA1"/>
<dbReference type="Gene3D" id="3.40.50.620">
    <property type="entry name" value="HUPs"/>
    <property type="match status" value="1"/>
</dbReference>
<dbReference type="Proteomes" id="UP000068196">
    <property type="component" value="Chromosome"/>
</dbReference>
<gene>
    <name evidence="3" type="ORF">THC_0635</name>
</gene>
<sequence>MLNLLVSIKQVPDTTNIRINPETGTLIREGVPSIINPYDLIALSTACKLKQKYGGKIVVITMGPPQARLALKEAVEFGADRIILLSDRKFAGADTLATSYTLAETIKFLEKETPFDLYLFGKQAIDGDTAQVGPGVATRLGIPVVTYVNKIESIDLKEKTIILHRKTERGIEILRAKLPILITCEKELSHVPFVPFSEILKGIQSEPEVFTAEGPVFFERDKLGLKGSPTQVKKVFTPELKKQGSLYDLKEHSLNDVIGKILEILRAKGLL</sequence>
<dbReference type="Pfam" id="PF01012">
    <property type="entry name" value="ETF"/>
    <property type="match status" value="1"/>
</dbReference>
<dbReference type="KEGG" id="cthi:THC_0635"/>